<gene>
    <name evidence="3" type="ORF">DOQ08_01967</name>
</gene>
<dbReference type="RefSeq" id="WP_114334759.1">
    <property type="nucleotide sequence ID" value="NZ_QMDL01000003.1"/>
</dbReference>
<protein>
    <submittedName>
        <fullName evidence="3">Polymer-forming cytoskeletal</fullName>
    </submittedName>
</protein>
<dbReference type="PANTHER" id="PTHR35024:SF4">
    <property type="entry name" value="POLYMER-FORMING CYTOSKELETAL PROTEIN"/>
    <property type="match status" value="1"/>
</dbReference>
<sequence length="147" mass="15952">MFNKKKPVRHRSTNRFDTLISARTTIEGDVRFSGGLHVDGKIKGRVIAEEGSDAVIRLSEVGQITGDVIAPHIIINGTVHGDVHSSSHLELAEKSSVNGSVYYQLIEMAMGAAVNGNLIRQTETSGLLSHERAETAEPELESEGKFE</sequence>
<evidence type="ECO:0000256" key="1">
    <source>
        <dbReference type="ARBA" id="ARBA00044755"/>
    </source>
</evidence>
<dbReference type="Pfam" id="PF04519">
    <property type="entry name" value="Bactofilin"/>
    <property type="match status" value="1"/>
</dbReference>
<evidence type="ECO:0000313" key="4">
    <source>
        <dbReference type="Proteomes" id="UP000265903"/>
    </source>
</evidence>
<evidence type="ECO:0000256" key="2">
    <source>
        <dbReference type="SAM" id="MobiDB-lite"/>
    </source>
</evidence>
<evidence type="ECO:0000313" key="3">
    <source>
        <dbReference type="EMBL" id="RMJ02505.1"/>
    </source>
</evidence>
<comment type="caution">
    <text evidence="3">The sequence shown here is derived from an EMBL/GenBank/DDBJ whole genome shotgun (WGS) entry which is preliminary data.</text>
</comment>
<name>A0A3M2RBY4_9GAMM</name>
<dbReference type="PANTHER" id="PTHR35024">
    <property type="entry name" value="HYPOTHETICAL CYTOSOLIC PROTEIN"/>
    <property type="match status" value="1"/>
</dbReference>
<comment type="similarity">
    <text evidence="1">Belongs to the bactofilin family.</text>
</comment>
<accession>A0A3M2RBY4</accession>
<dbReference type="Proteomes" id="UP000265903">
    <property type="component" value="Unassembled WGS sequence"/>
</dbReference>
<dbReference type="OrthoDB" id="5294247at2"/>
<keyword evidence="4" id="KW-1185">Reference proteome</keyword>
<reference evidence="3 4" key="1">
    <citation type="submission" date="2018-08" db="EMBL/GenBank/DDBJ databases">
        <title>Whole Genome Sequence of the Moderate Halophilic Marine Bacterium Marinobacter litoralis Sw-45.</title>
        <authorList>
            <person name="Musa H."/>
        </authorList>
    </citation>
    <scope>NUCLEOTIDE SEQUENCE [LARGE SCALE GENOMIC DNA]</scope>
    <source>
        <strain evidence="3 4">Sw-45</strain>
    </source>
</reference>
<dbReference type="AlphaFoldDB" id="A0A3M2RBY4"/>
<dbReference type="EMBL" id="QMDL01000003">
    <property type="protein sequence ID" value="RMJ02505.1"/>
    <property type="molecule type" value="Genomic_DNA"/>
</dbReference>
<proteinExistence type="inferred from homology"/>
<feature type="region of interest" description="Disordered" evidence="2">
    <location>
        <begin position="126"/>
        <end position="147"/>
    </location>
</feature>
<dbReference type="InterPro" id="IPR007607">
    <property type="entry name" value="BacA/B"/>
</dbReference>
<organism evidence="3 4">
    <name type="scientific">Marinobacter litoralis</name>
    <dbReference type="NCBI Taxonomy" id="187981"/>
    <lineage>
        <taxon>Bacteria</taxon>
        <taxon>Pseudomonadati</taxon>
        <taxon>Pseudomonadota</taxon>
        <taxon>Gammaproteobacteria</taxon>
        <taxon>Pseudomonadales</taxon>
        <taxon>Marinobacteraceae</taxon>
        <taxon>Marinobacter</taxon>
    </lineage>
</organism>